<organism evidence="2 3">
    <name type="scientific">Umbelopsis ramanniana AG</name>
    <dbReference type="NCBI Taxonomy" id="1314678"/>
    <lineage>
        <taxon>Eukaryota</taxon>
        <taxon>Fungi</taxon>
        <taxon>Fungi incertae sedis</taxon>
        <taxon>Mucoromycota</taxon>
        <taxon>Mucoromycotina</taxon>
        <taxon>Umbelopsidomycetes</taxon>
        <taxon>Umbelopsidales</taxon>
        <taxon>Umbelopsidaceae</taxon>
        <taxon>Umbelopsis</taxon>
    </lineage>
</organism>
<dbReference type="GO" id="GO:0005547">
    <property type="term" value="F:phosphatidylinositol-3,4,5-trisphosphate binding"/>
    <property type="evidence" value="ECO:0007669"/>
    <property type="project" value="TreeGrafter"/>
</dbReference>
<dbReference type="InterPro" id="IPR011993">
    <property type="entry name" value="PH-like_dom_sf"/>
</dbReference>
<dbReference type="RefSeq" id="XP_051448972.1">
    <property type="nucleotide sequence ID" value="XM_051585620.1"/>
</dbReference>
<proteinExistence type="predicted"/>
<dbReference type="PROSITE" id="PS50003">
    <property type="entry name" value="PH_DOMAIN"/>
    <property type="match status" value="1"/>
</dbReference>
<comment type="caution">
    <text evidence="2">The sequence shown here is derived from an EMBL/GenBank/DDBJ whole genome shotgun (WGS) entry which is preliminary data.</text>
</comment>
<dbReference type="Pfam" id="PF00169">
    <property type="entry name" value="PH"/>
    <property type="match status" value="1"/>
</dbReference>
<dbReference type="Gene3D" id="2.30.29.30">
    <property type="entry name" value="Pleckstrin-homology domain (PH domain)/Phosphotyrosine-binding domain (PTB)"/>
    <property type="match status" value="1"/>
</dbReference>
<accession>A0AAD5HJ40</accession>
<evidence type="ECO:0000259" key="1">
    <source>
        <dbReference type="PROSITE" id="PS50003"/>
    </source>
</evidence>
<evidence type="ECO:0000313" key="2">
    <source>
        <dbReference type="EMBL" id="KAI8583968.1"/>
    </source>
</evidence>
<gene>
    <name evidence="2" type="ORF">K450DRAFT_220846</name>
</gene>
<evidence type="ECO:0000313" key="3">
    <source>
        <dbReference type="Proteomes" id="UP001206595"/>
    </source>
</evidence>
<dbReference type="SUPFAM" id="SSF50729">
    <property type="entry name" value="PH domain-like"/>
    <property type="match status" value="1"/>
</dbReference>
<dbReference type="AlphaFoldDB" id="A0AAD5HJ40"/>
<dbReference type="InterPro" id="IPR052227">
    <property type="entry name" value="Arf-Rho-GAP_ANK-PH_domain"/>
</dbReference>
<sequence length="242" mass="27271">MMTTHAPLHQPKAGWLSKIRHYSFGNLGWSCRFFVLLGSELRYYKNEYADTPSRVINLRSIKSVSYCPTSNNPYAFRLEPMDPTPASPMTRSANKMLVLRADSEYDMQSWVEAIRSRLPHLQGEGEQTYYLNAMKCCFELVTPPLSPTTGPPKRPHLGVKISSASVVSITSESSMASDISSIHESDVKTPLCARRGIFLAPIHVHRPNTVNTDWVPIEEDIRSAEDNCDSPTFALYKERFGL</sequence>
<dbReference type="GeneID" id="75910968"/>
<name>A0AAD5HJ40_UMBRA</name>
<feature type="domain" description="PH" evidence="1">
    <location>
        <begin position="9"/>
        <end position="119"/>
    </location>
</feature>
<dbReference type="PANTHER" id="PTHR45899:SF2">
    <property type="entry name" value="RHO GTPASE ACTIVATING PROTEIN AT 15B, ISOFORM C"/>
    <property type="match status" value="1"/>
</dbReference>
<protein>
    <recommendedName>
        <fullName evidence="1">PH domain-containing protein</fullName>
    </recommendedName>
</protein>
<keyword evidence="3" id="KW-1185">Reference proteome</keyword>
<dbReference type="EMBL" id="MU620894">
    <property type="protein sequence ID" value="KAI8583968.1"/>
    <property type="molecule type" value="Genomic_DNA"/>
</dbReference>
<reference evidence="2" key="1">
    <citation type="submission" date="2021-06" db="EMBL/GenBank/DDBJ databases">
        <authorList>
            <consortium name="DOE Joint Genome Institute"/>
            <person name="Mondo S.J."/>
            <person name="Amses K.R."/>
            <person name="Simmons D.R."/>
            <person name="Longcore J.E."/>
            <person name="Seto K."/>
            <person name="Alves G.H."/>
            <person name="Bonds A.E."/>
            <person name="Quandt C.A."/>
            <person name="Davis W.J."/>
            <person name="Chang Y."/>
            <person name="Letcher P.M."/>
            <person name="Powell M.J."/>
            <person name="Kuo A."/>
            <person name="Labutti K."/>
            <person name="Pangilinan J."/>
            <person name="Andreopoulos W."/>
            <person name="Tritt A."/>
            <person name="Riley R."/>
            <person name="Hundley H."/>
            <person name="Johnson J."/>
            <person name="Lipzen A."/>
            <person name="Barry K."/>
            <person name="Berbee M.L."/>
            <person name="Buchler N.E."/>
            <person name="Grigoriev I.V."/>
            <person name="Spatafora J.W."/>
            <person name="Stajich J.E."/>
            <person name="James T.Y."/>
        </authorList>
    </citation>
    <scope>NUCLEOTIDE SEQUENCE</scope>
    <source>
        <strain evidence="2">AG</strain>
    </source>
</reference>
<dbReference type="GO" id="GO:0005737">
    <property type="term" value="C:cytoplasm"/>
    <property type="evidence" value="ECO:0007669"/>
    <property type="project" value="TreeGrafter"/>
</dbReference>
<dbReference type="InterPro" id="IPR001849">
    <property type="entry name" value="PH_domain"/>
</dbReference>
<reference evidence="2" key="2">
    <citation type="journal article" date="2022" name="Proc. Natl. Acad. Sci. U.S.A.">
        <title>Diploid-dominant life cycles characterize the early evolution of Fungi.</title>
        <authorList>
            <person name="Amses K.R."/>
            <person name="Simmons D.R."/>
            <person name="Longcore J.E."/>
            <person name="Mondo S.J."/>
            <person name="Seto K."/>
            <person name="Jeronimo G.H."/>
            <person name="Bonds A.E."/>
            <person name="Quandt C.A."/>
            <person name="Davis W.J."/>
            <person name="Chang Y."/>
            <person name="Federici B.A."/>
            <person name="Kuo A."/>
            <person name="LaButti K."/>
            <person name="Pangilinan J."/>
            <person name="Andreopoulos W."/>
            <person name="Tritt A."/>
            <person name="Riley R."/>
            <person name="Hundley H."/>
            <person name="Johnson J."/>
            <person name="Lipzen A."/>
            <person name="Barry K."/>
            <person name="Lang B.F."/>
            <person name="Cuomo C.A."/>
            <person name="Buchler N.E."/>
            <person name="Grigoriev I.V."/>
            <person name="Spatafora J.W."/>
            <person name="Stajich J.E."/>
            <person name="James T.Y."/>
        </authorList>
    </citation>
    <scope>NUCLEOTIDE SEQUENCE</scope>
    <source>
        <strain evidence="2">AG</strain>
    </source>
</reference>
<dbReference type="PANTHER" id="PTHR45899">
    <property type="entry name" value="RHO GTPASE ACTIVATING PROTEIN AT 15B, ISOFORM C"/>
    <property type="match status" value="1"/>
</dbReference>
<dbReference type="SMART" id="SM00233">
    <property type="entry name" value="PH"/>
    <property type="match status" value="1"/>
</dbReference>
<dbReference type="Proteomes" id="UP001206595">
    <property type="component" value="Unassembled WGS sequence"/>
</dbReference>